<name>A0ABQ2JFM2_9DEIO</name>
<accession>A0ABQ2JFM2</accession>
<comment type="caution">
    <text evidence="1">The sequence shown here is derived from an EMBL/GenBank/DDBJ whole genome shotgun (WGS) entry which is preliminary data.</text>
</comment>
<dbReference type="EMBL" id="BMOR01000033">
    <property type="protein sequence ID" value="GGN46556.1"/>
    <property type="molecule type" value="Genomic_DNA"/>
</dbReference>
<evidence type="ECO:0000313" key="2">
    <source>
        <dbReference type="Proteomes" id="UP000645517"/>
    </source>
</evidence>
<keyword evidence="2" id="KW-1185">Reference proteome</keyword>
<evidence type="ECO:0000313" key="1">
    <source>
        <dbReference type="EMBL" id="GGN46556.1"/>
    </source>
</evidence>
<protein>
    <submittedName>
        <fullName evidence="1">Uncharacterized protein</fullName>
    </submittedName>
</protein>
<reference evidence="2" key="1">
    <citation type="journal article" date="2019" name="Int. J. Syst. Evol. Microbiol.">
        <title>The Global Catalogue of Microorganisms (GCM) 10K type strain sequencing project: providing services to taxonomists for standard genome sequencing and annotation.</title>
        <authorList>
            <consortium name="The Broad Institute Genomics Platform"/>
            <consortium name="The Broad Institute Genome Sequencing Center for Infectious Disease"/>
            <person name="Wu L."/>
            <person name="Ma J."/>
        </authorList>
    </citation>
    <scope>NUCLEOTIDE SEQUENCE [LARGE SCALE GENOMIC DNA]</scope>
    <source>
        <strain evidence="2">JCM 16918</strain>
    </source>
</reference>
<sequence>MTHVPADDTVTRLLTPEDSTDSGLWAFLQGAAGDPLTERLVQALTRCGIEVRPGAAAPAAGFDLFGDTPEPAEPGAPTREDALHAADEAAVRRARAQRLQATGDDETRARLAHWLGETHNPEDAVLCWLVHLADLDERCAHLRAHNEPWDGAGALFAEPLPETTIEAVECALRGMGLRTSVPGLVQRQTSVCLLSPHADLLVCDLYGQMVLRTPEGLRVLPGPGYALLTSHPVTPGTLLTPPEAQWAPDLHDERAVVWHRMRGHWPEWTVPGWWVAAPTAHSEALVRHQGDPFGPFLRCPAPPEGWPGAERAPGRHPPAS</sequence>
<dbReference type="Proteomes" id="UP000645517">
    <property type="component" value="Unassembled WGS sequence"/>
</dbReference>
<organism evidence="1 2">
    <name type="scientific">Deinococcus daejeonensis</name>
    <dbReference type="NCBI Taxonomy" id="1007098"/>
    <lineage>
        <taxon>Bacteria</taxon>
        <taxon>Thermotogati</taxon>
        <taxon>Deinococcota</taxon>
        <taxon>Deinococci</taxon>
        <taxon>Deinococcales</taxon>
        <taxon>Deinococcaceae</taxon>
        <taxon>Deinococcus</taxon>
    </lineage>
</organism>
<proteinExistence type="predicted"/>
<dbReference type="RefSeq" id="WP_189059365.1">
    <property type="nucleotide sequence ID" value="NZ_BMOR01000033.1"/>
</dbReference>
<gene>
    <name evidence="1" type="ORF">GCM10010842_37210</name>
</gene>